<evidence type="ECO:0000259" key="15">
    <source>
        <dbReference type="Pfam" id="PF07715"/>
    </source>
</evidence>
<sequence>MRLNHILRCTASVAVVGVAAFGFAGAAAAQTGPTTVDDIIVTAQKREQSLQDVPIVVTTLSQAALEGAGVRDIKDLQILTPGMTVTSTQSETATTARIRGVGTVGDNPGLESSVGVVIDGVYRSRNGVGFGDLGELARIEVLKGPQGTLFGKNTSAGVINIISEAPSFTPGFEAEATYGNFGAWGLAGSVTGPLSDKVAGRLYMAKRERDGFYDVVTGAGPRQETDDQNQNFWTARGQLLILPSDDISIRLIADYSKRDEYCCVSTQIRTGPTVAFINAVGGQQAAPAPGFGELPFSRTAYANRGTGQTMEDMGFSAEANIDIPAWNATFTSLSSWRNWSGVNGMDLDYTTADLLYRQDDGGYGFELENLTQEFRLAGATDRIDWLVGAFMTRETINRDDSYWYGAAYTPFMSLLISSQLNAGAGGAIPISPNIVGCLTRPGTTAQFLAGCLVTGGMAPAGPTAATGPGFGVGHGVQDHYRQTTESFAVFTNNTLHLTDKFDVTLGLRYTLDDKSLTGLQDNLGTNGAACGGALGNVAAMTGALMGAGLPQAAAQATAGRLAANLCLPWANPLFDNRRIGEGHSDGELSGTVKGSYRFNDSVMAYASYARGYKSFGYNMDRVQGPTATNPLPINPSSSLLFPSEMVDSYEIGLKNTLFNRSVLFNITYFNQKFEDFQLNTFLGTAFVVESIPELTSEGVDADFVWFTPVEGLSLSGGVTYTDTKYGDFTAADLANPGNFGQLSLLPGARASFAPEWSATAAVAFDRSIGSGMKVGLNLSAKYSTEFNTGSDLLPYKMQDAMTLLNGRITLGSEDERWALDLWAQNLTDEEYKQVAINAPLQGSAFQTTVQPNGTYYNPALDTQTYNAFMGQPRTYGVTLRVRY</sequence>
<evidence type="ECO:0000256" key="9">
    <source>
        <dbReference type="ARBA" id="ARBA00023136"/>
    </source>
</evidence>
<keyword evidence="17" id="KW-1185">Reference proteome</keyword>
<dbReference type="PANTHER" id="PTHR32552">
    <property type="entry name" value="FERRICHROME IRON RECEPTOR-RELATED"/>
    <property type="match status" value="1"/>
</dbReference>
<accession>A0ABR8R0N7</accession>
<keyword evidence="8 12" id="KW-0798">TonB box</keyword>
<keyword evidence="4" id="KW-0410">Iron transport</keyword>
<dbReference type="SUPFAM" id="SSF56935">
    <property type="entry name" value="Porins"/>
    <property type="match status" value="1"/>
</dbReference>
<dbReference type="EMBL" id="JACSQU010000001">
    <property type="protein sequence ID" value="MBD7941279.1"/>
    <property type="molecule type" value="Genomic_DNA"/>
</dbReference>
<dbReference type="InterPro" id="IPR012910">
    <property type="entry name" value="Plug_dom"/>
</dbReference>
<evidence type="ECO:0000256" key="11">
    <source>
        <dbReference type="PROSITE-ProRule" id="PRU01360"/>
    </source>
</evidence>
<evidence type="ECO:0000259" key="14">
    <source>
        <dbReference type="Pfam" id="PF00593"/>
    </source>
</evidence>
<keyword evidence="5 11" id="KW-0812">Transmembrane</keyword>
<evidence type="ECO:0000256" key="2">
    <source>
        <dbReference type="ARBA" id="ARBA00022448"/>
    </source>
</evidence>
<evidence type="ECO:0000313" key="17">
    <source>
        <dbReference type="Proteomes" id="UP000638918"/>
    </source>
</evidence>
<evidence type="ECO:0000256" key="12">
    <source>
        <dbReference type="RuleBase" id="RU003357"/>
    </source>
</evidence>
<name>A0ABR8R0N7_9CAUL</name>
<evidence type="ECO:0000256" key="5">
    <source>
        <dbReference type="ARBA" id="ARBA00022692"/>
    </source>
</evidence>
<protein>
    <submittedName>
        <fullName evidence="16">TonB-dependent receptor</fullName>
    </submittedName>
</protein>
<feature type="chain" id="PRO_5045440988" evidence="13">
    <location>
        <begin position="30"/>
        <end position="883"/>
    </location>
</feature>
<evidence type="ECO:0000256" key="8">
    <source>
        <dbReference type="ARBA" id="ARBA00023077"/>
    </source>
</evidence>
<keyword evidence="10 11" id="KW-0998">Cell outer membrane</keyword>
<gene>
    <name evidence="16" type="ORF">H9656_07760</name>
</gene>
<keyword evidence="9 11" id="KW-0472">Membrane</keyword>
<keyword evidence="3 11" id="KW-1134">Transmembrane beta strand</keyword>
<evidence type="ECO:0000256" key="10">
    <source>
        <dbReference type="ARBA" id="ARBA00023237"/>
    </source>
</evidence>
<keyword evidence="7" id="KW-0406">Ion transport</keyword>
<comment type="caution">
    <text evidence="16">The sequence shown here is derived from an EMBL/GenBank/DDBJ whole genome shotgun (WGS) entry which is preliminary data.</text>
</comment>
<dbReference type="PANTHER" id="PTHR32552:SF81">
    <property type="entry name" value="TONB-DEPENDENT OUTER MEMBRANE RECEPTOR"/>
    <property type="match status" value="1"/>
</dbReference>
<evidence type="ECO:0000256" key="13">
    <source>
        <dbReference type="SAM" id="SignalP"/>
    </source>
</evidence>
<dbReference type="Proteomes" id="UP000638918">
    <property type="component" value="Unassembled WGS sequence"/>
</dbReference>
<evidence type="ECO:0000256" key="1">
    <source>
        <dbReference type="ARBA" id="ARBA00004571"/>
    </source>
</evidence>
<comment type="subcellular location">
    <subcellularLocation>
        <location evidence="1 11">Cell outer membrane</location>
        <topology evidence="1 11">Multi-pass membrane protein</topology>
    </subcellularLocation>
</comment>
<evidence type="ECO:0000256" key="4">
    <source>
        <dbReference type="ARBA" id="ARBA00022496"/>
    </source>
</evidence>
<dbReference type="InterPro" id="IPR036942">
    <property type="entry name" value="Beta-barrel_TonB_sf"/>
</dbReference>
<feature type="domain" description="TonB-dependent receptor plug" evidence="15">
    <location>
        <begin position="50"/>
        <end position="158"/>
    </location>
</feature>
<evidence type="ECO:0000313" key="16">
    <source>
        <dbReference type="EMBL" id="MBD7941279.1"/>
    </source>
</evidence>
<evidence type="ECO:0000256" key="3">
    <source>
        <dbReference type="ARBA" id="ARBA00022452"/>
    </source>
</evidence>
<comment type="similarity">
    <text evidence="11 12">Belongs to the TonB-dependent receptor family.</text>
</comment>
<dbReference type="PROSITE" id="PS52016">
    <property type="entry name" value="TONB_DEPENDENT_REC_3"/>
    <property type="match status" value="1"/>
</dbReference>
<dbReference type="Gene3D" id="2.40.170.20">
    <property type="entry name" value="TonB-dependent receptor, beta-barrel domain"/>
    <property type="match status" value="2"/>
</dbReference>
<dbReference type="RefSeq" id="WP_191743577.1">
    <property type="nucleotide sequence ID" value="NZ_JACSQU010000001.1"/>
</dbReference>
<proteinExistence type="inferred from homology"/>
<keyword evidence="13" id="KW-0732">Signal</keyword>
<organism evidence="16 17">
    <name type="scientific">Brevundimonas guildfordensis</name>
    <dbReference type="NCBI Taxonomy" id="2762241"/>
    <lineage>
        <taxon>Bacteria</taxon>
        <taxon>Pseudomonadati</taxon>
        <taxon>Pseudomonadota</taxon>
        <taxon>Alphaproteobacteria</taxon>
        <taxon>Caulobacterales</taxon>
        <taxon>Caulobacteraceae</taxon>
        <taxon>Brevundimonas</taxon>
    </lineage>
</organism>
<feature type="signal peptide" evidence="13">
    <location>
        <begin position="1"/>
        <end position="29"/>
    </location>
</feature>
<keyword evidence="16" id="KW-0675">Receptor</keyword>
<reference evidence="16 17" key="1">
    <citation type="submission" date="2020-08" db="EMBL/GenBank/DDBJ databases">
        <title>A Genomic Blueprint of the Chicken Gut Microbiome.</title>
        <authorList>
            <person name="Gilroy R."/>
            <person name="Ravi A."/>
            <person name="Getino M."/>
            <person name="Pursley I."/>
            <person name="Horton D.L."/>
            <person name="Alikhan N.-F."/>
            <person name="Baker D."/>
            <person name="Gharbi K."/>
            <person name="Hall N."/>
            <person name="Watson M."/>
            <person name="Adriaenssens E.M."/>
            <person name="Foster-Nyarko E."/>
            <person name="Jarju S."/>
            <person name="Secka A."/>
            <person name="Antonio M."/>
            <person name="Oren A."/>
            <person name="Chaudhuri R."/>
            <person name="La Ragione R.M."/>
            <person name="Hildebrand F."/>
            <person name="Pallen M.J."/>
        </authorList>
    </citation>
    <scope>NUCLEOTIDE SEQUENCE [LARGE SCALE GENOMIC DNA]</scope>
    <source>
        <strain evidence="16 17">Sa3CVA3</strain>
    </source>
</reference>
<evidence type="ECO:0000256" key="7">
    <source>
        <dbReference type="ARBA" id="ARBA00023065"/>
    </source>
</evidence>
<feature type="domain" description="TonB-dependent receptor-like beta-barrel" evidence="14">
    <location>
        <begin position="331"/>
        <end position="826"/>
    </location>
</feature>
<keyword evidence="2 11" id="KW-0813">Transport</keyword>
<dbReference type="InterPro" id="IPR039426">
    <property type="entry name" value="TonB-dep_rcpt-like"/>
</dbReference>
<dbReference type="InterPro" id="IPR000531">
    <property type="entry name" value="Beta-barrel_TonB"/>
</dbReference>
<keyword evidence="6" id="KW-0408">Iron</keyword>
<dbReference type="Pfam" id="PF07715">
    <property type="entry name" value="Plug"/>
    <property type="match status" value="1"/>
</dbReference>
<dbReference type="Pfam" id="PF00593">
    <property type="entry name" value="TonB_dep_Rec_b-barrel"/>
    <property type="match status" value="1"/>
</dbReference>
<evidence type="ECO:0000256" key="6">
    <source>
        <dbReference type="ARBA" id="ARBA00023004"/>
    </source>
</evidence>